<evidence type="ECO:0000256" key="4">
    <source>
        <dbReference type="SAM" id="MobiDB-lite"/>
    </source>
</evidence>
<reference evidence="6" key="2">
    <citation type="submission" date="2020-06" db="EMBL/GenBank/DDBJ databases">
        <authorList>
            <person name="Studholme D.J."/>
        </authorList>
    </citation>
    <scope>NUCLEOTIDE SEQUENCE</scope>
    <source>
        <strain evidence="6">NZFS 3630</strain>
    </source>
</reference>
<evidence type="ECO:0000313" key="7">
    <source>
        <dbReference type="Proteomes" id="UP000792063"/>
    </source>
</evidence>
<dbReference type="InterPro" id="IPR014710">
    <property type="entry name" value="RmlC-like_jellyroll"/>
</dbReference>
<dbReference type="GO" id="GO:0019237">
    <property type="term" value="F:centromeric DNA binding"/>
    <property type="evidence" value="ECO:0007669"/>
    <property type="project" value="InterPro"/>
</dbReference>
<feature type="region of interest" description="Disordered" evidence="4">
    <location>
        <begin position="638"/>
        <end position="659"/>
    </location>
</feature>
<feature type="domain" description="PH" evidence="5">
    <location>
        <begin position="460"/>
        <end position="550"/>
    </location>
</feature>
<protein>
    <recommendedName>
        <fullName evidence="5">PH domain-containing protein</fullName>
    </recommendedName>
</protein>
<dbReference type="InterPro" id="IPR001849">
    <property type="entry name" value="PH_domain"/>
</dbReference>
<gene>
    <name evidence="6" type="ORF">JM18_000279</name>
</gene>
<dbReference type="InterPro" id="IPR028386">
    <property type="entry name" value="CENP-C/Mif2/cnp3"/>
</dbReference>
<keyword evidence="3" id="KW-0539">Nucleus</keyword>
<organism evidence="6 7">
    <name type="scientific">Phytophthora kernoviae</name>
    <dbReference type="NCBI Taxonomy" id="325452"/>
    <lineage>
        <taxon>Eukaryota</taxon>
        <taxon>Sar</taxon>
        <taxon>Stramenopiles</taxon>
        <taxon>Oomycota</taxon>
        <taxon>Peronosporomycetes</taxon>
        <taxon>Peronosporales</taxon>
        <taxon>Peronosporaceae</taxon>
        <taxon>Phytophthora</taxon>
    </lineage>
</organism>
<feature type="compositionally biased region" description="Basic residues" evidence="4">
    <location>
        <begin position="275"/>
        <end position="289"/>
    </location>
</feature>
<sequence length="1091" mass="120567">MEDIETLMPRTKAANDRASVDAEKLKQYMASKQSTEALPGAAIRRDVRKDAEGFEDVDDFWVDEDSLQDDSVDDDDSLTVSDKESADTSAEGSDASEHEVEIPEVSSPLSSDRESMDIEQGAIPSRTQRSSVRVAEERKEDAGPPPASPVRSDVSFDFGGSPHGSADMNDMDDANVTVRDRRGKKSSGKGDNEDKKAKAKARRRETFGDVRGFDAEVVSPFSMNEASVTPLSNASDRTLKSIPSFSDKNSASPNINKELFKKGGYASDASEPSAKKKPAKKGKQTKKTTQRTVGRPKTPRLRPTGNQAGCMNELNILCRSSEIRLRKLPTEERGGAVVHAYAGQSFNLFSPTPFARWISGRVVLPPGAWKEPEGVGAAVQLFYVTGCQPKSLELALAPETDDDFFTSKHTTHFLLSPGDEFYVPAGNVYYVKNHSSSADCDLRFTILKPEAAQMPMDAVETIKEGTVAVRGHFIWRDRFVIIRTGEMIIRRRRDGAIKAKIDLLDTSVKLTFHGGQSLLTISMHGRDTMLGFRSSSTRDEWISAIVSAQEIPGSDADCNEDEADLLSGEETDDHTGRTRRSSMMSLGTEKSDTMEEDIEGYNDALIALQSVRDSVMQCHISMGAADIDSFVNPRDAANTTAIPNASPSQRRAKQNATRSEEELRWKRLRALLTLIESSPYGGRVVLLHLGVVANAGISVSDILLALGEKQRDNPRNGSFTPRSVGIQKHHIAAFVRDILFHPIYSKPGEEVRLAEPLRTVLWEISCSEMAEQLTIFHHSQLSNVYPWEFLHHPKEAAKEMTDHFNRLVAYFVWSVLVEDTPKDRAEVIEDIISIAMAASAPPLNNFHLDVRERVEMALEALLVDDRQPVTRFLHKFWLDFKHNVWISGVGPALQSIQLCVATMHKEVMTYKMTELVQISGLDENSVDLHSIVYEKIVALTVQPIYLKIVSKTKRACAMEDAHAAARVLQCTPHGVADSSTAIPCTSSSPIELLNLVCQLVAVPLHHDSSPTAVVAATDHQLAAVELLATLQHQGRKTFLATHPVSSLYLMHQILDPKYLAPHRRQALDVFAAAVRWLRKDQKISSDELKGS</sequence>
<comment type="caution">
    <text evidence="6">The sequence shown here is derived from an EMBL/GenBank/DDBJ whole genome shotgun (WGS) entry which is preliminary data.</text>
</comment>
<comment type="subcellular location">
    <subcellularLocation>
        <location evidence="1">Nucleus</location>
    </subcellularLocation>
</comment>
<dbReference type="Gene3D" id="2.60.120.10">
    <property type="entry name" value="Jelly Rolls"/>
    <property type="match status" value="1"/>
</dbReference>
<reference evidence="6" key="1">
    <citation type="journal article" date="2015" name="Genom Data">
        <title>Genome sequences of six Phytophthora species associated with forests in New Zealand.</title>
        <authorList>
            <person name="Studholme D.J."/>
            <person name="McDougal R.L."/>
            <person name="Sambles C."/>
            <person name="Hansen E."/>
            <person name="Hardy G."/>
            <person name="Grant M."/>
            <person name="Ganley R.J."/>
            <person name="Williams N.M."/>
        </authorList>
    </citation>
    <scope>NUCLEOTIDE SEQUENCE</scope>
    <source>
        <strain evidence="6">NZFS 3630</strain>
    </source>
</reference>
<accession>A0A922ASI9</accession>
<dbReference type="SUPFAM" id="SSF48366">
    <property type="entry name" value="Ras GEF"/>
    <property type="match status" value="1"/>
</dbReference>
<dbReference type="Gene3D" id="1.10.840.10">
    <property type="entry name" value="Ras guanine-nucleotide exchange factors catalytic domain"/>
    <property type="match status" value="1"/>
</dbReference>
<dbReference type="Proteomes" id="UP000792063">
    <property type="component" value="Unassembled WGS sequence"/>
</dbReference>
<dbReference type="GO" id="GO:0007264">
    <property type="term" value="P:small GTPase-mediated signal transduction"/>
    <property type="evidence" value="ECO:0007669"/>
    <property type="project" value="InterPro"/>
</dbReference>
<evidence type="ECO:0000256" key="1">
    <source>
        <dbReference type="ARBA" id="ARBA00004123"/>
    </source>
</evidence>
<evidence type="ECO:0000256" key="2">
    <source>
        <dbReference type="ARBA" id="ARBA00010291"/>
    </source>
</evidence>
<feature type="region of interest" description="Disordered" evidence="4">
    <location>
        <begin position="54"/>
        <end position="306"/>
    </location>
</feature>
<dbReference type="AlphaFoldDB" id="A0A922ASI9"/>
<dbReference type="Pfam" id="PF00617">
    <property type="entry name" value="RasGEF"/>
    <property type="match status" value="1"/>
</dbReference>
<dbReference type="GO" id="GO:0005085">
    <property type="term" value="F:guanyl-nucleotide exchange factor activity"/>
    <property type="evidence" value="ECO:0007669"/>
    <property type="project" value="InterPro"/>
</dbReference>
<dbReference type="InterPro" id="IPR023578">
    <property type="entry name" value="Ras_GEF_dom_sf"/>
</dbReference>
<dbReference type="GO" id="GO:0000776">
    <property type="term" value="C:kinetochore"/>
    <property type="evidence" value="ECO:0007669"/>
    <property type="project" value="InterPro"/>
</dbReference>
<dbReference type="InterPro" id="IPR036964">
    <property type="entry name" value="RASGEF_cat_dom_sf"/>
</dbReference>
<dbReference type="SMART" id="SM00233">
    <property type="entry name" value="PH"/>
    <property type="match status" value="1"/>
</dbReference>
<dbReference type="PROSITE" id="PS50003">
    <property type="entry name" value="PH_DOMAIN"/>
    <property type="match status" value="1"/>
</dbReference>
<feature type="compositionally biased region" description="Polar residues" evidence="4">
    <location>
        <begin position="221"/>
        <end position="255"/>
    </location>
</feature>
<dbReference type="Gene3D" id="2.30.29.30">
    <property type="entry name" value="Pleckstrin-homology domain (PH domain)/Phosphotyrosine-binding domain (PTB)"/>
    <property type="match status" value="1"/>
</dbReference>
<dbReference type="GO" id="GO:0051315">
    <property type="term" value="P:attachment of mitotic spindle microtubules to kinetochore"/>
    <property type="evidence" value="ECO:0007669"/>
    <property type="project" value="TreeGrafter"/>
</dbReference>
<evidence type="ECO:0000256" key="3">
    <source>
        <dbReference type="ARBA" id="ARBA00023242"/>
    </source>
</evidence>
<feature type="compositionally biased region" description="Basic and acidic residues" evidence="4">
    <location>
        <begin position="204"/>
        <end position="214"/>
    </location>
</feature>
<dbReference type="SUPFAM" id="SSF50729">
    <property type="entry name" value="PH domain-like"/>
    <property type="match status" value="1"/>
</dbReference>
<dbReference type="GO" id="GO:0005634">
    <property type="term" value="C:nucleus"/>
    <property type="evidence" value="ECO:0007669"/>
    <property type="project" value="UniProtKB-SubCell"/>
</dbReference>
<feature type="region of interest" description="Disordered" evidence="4">
    <location>
        <begin position="567"/>
        <end position="593"/>
    </location>
</feature>
<dbReference type="PANTHER" id="PTHR16684:SF11">
    <property type="entry name" value="CENTROMERE PROTEIN C"/>
    <property type="match status" value="1"/>
</dbReference>
<proteinExistence type="inferred from homology"/>
<dbReference type="GO" id="GO:0051455">
    <property type="term" value="P:spindle attachment to meiosis I kinetochore"/>
    <property type="evidence" value="ECO:0007669"/>
    <property type="project" value="TreeGrafter"/>
</dbReference>
<comment type="similarity">
    <text evidence="2">Belongs to the CENP-C/MIF2 family.</text>
</comment>
<feature type="compositionally biased region" description="Polar residues" evidence="4">
    <location>
        <begin position="638"/>
        <end position="657"/>
    </location>
</feature>
<name>A0A922ASI9_9STRA</name>
<feature type="compositionally biased region" description="Acidic residues" evidence="4">
    <location>
        <begin position="54"/>
        <end position="77"/>
    </location>
</feature>
<dbReference type="InterPro" id="IPR001895">
    <property type="entry name" value="RASGEF_cat_dom"/>
</dbReference>
<evidence type="ECO:0000313" key="6">
    <source>
        <dbReference type="EMBL" id="KAG2533437.1"/>
    </source>
</evidence>
<dbReference type="GO" id="GO:0051382">
    <property type="term" value="P:kinetochore assembly"/>
    <property type="evidence" value="ECO:0007669"/>
    <property type="project" value="InterPro"/>
</dbReference>
<dbReference type="PANTHER" id="PTHR16684">
    <property type="entry name" value="CENTROMERE PROTEIN C"/>
    <property type="match status" value="1"/>
</dbReference>
<dbReference type="InterPro" id="IPR011993">
    <property type="entry name" value="PH-like_dom_sf"/>
</dbReference>
<dbReference type="EMBL" id="JPWU03000002">
    <property type="protein sequence ID" value="KAG2533437.1"/>
    <property type="molecule type" value="Genomic_DNA"/>
</dbReference>
<evidence type="ECO:0000259" key="5">
    <source>
        <dbReference type="PROSITE" id="PS50003"/>
    </source>
</evidence>